<evidence type="ECO:0000313" key="2">
    <source>
        <dbReference type="RefSeq" id="XP_052126649.1"/>
    </source>
</evidence>
<reference evidence="2" key="1">
    <citation type="submission" date="2025-08" db="UniProtKB">
        <authorList>
            <consortium name="RefSeq"/>
        </authorList>
    </citation>
    <scope>IDENTIFICATION</scope>
    <source>
        <tissue evidence="2">Whole organism</tissue>
    </source>
</reference>
<dbReference type="OrthoDB" id="10680383at2759"/>
<gene>
    <name evidence="2" type="primary">LOC113216453</name>
</gene>
<dbReference type="RefSeq" id="XP_052126649.1">
    <property type="nucleotide sequence ID" value="XM_052270689.1"/>
</dbReference>
<proteinExistence type="predicted"/>
<dbReference type="KEGG" id="foc:113216453"/>
<name>A0A9C6WZU3_FRAOC</name>
<keyword evidence="1" id="KW-1185">Reference proteome</keyword>
<dbReference type="Proteomes" id="UP000504606">
    <property type="component" value="Unplaced"/>
</dbReference>
<dbReference type="GeneID" id="113216453"/>
<sequence length="282" mass="30520">MAPKRGLRGTFFLGFHKKPHPAAYVYRQDVIDGGIPKNGLTVGSTVNIRPGRQRTTTSVVVLDVGTKVMLDRLKVDSKGAVYKPGDVLPPDVVGTPHYEKQKEKANSLEALRERHLQLVAQGIASEDQTPVVPPKAVVKRLPKRLKTDEMVALQNKLDNLPCFSQQPGDIPLLTGSTVYLNGGSLNFLKGDLAGNPTSLFRKILDLCLGDLAGDPGLCATASGAKQRGKVMVKASISEGAYGYCTLNCCVSCDFEPSYVLRTYLTKRQGQLKSGYSSLIFIS</sequence>
<protein>
    <submittedName>
        <fullName evidence="2">Uncharacterized protein LOC113216453</fullName>
    </submittedName>
</protein>
<organism evidence="1 2">
    <name type="scientific">Frankliniella occidentalis</name>
    <name type="common">Western flower thrips</name>
    <name type="synonym">Euthrips occidentalis</name>
    <dbReference type="NCBI Taxonomy" id="133901"/>
    <lineage>
        <taxon>Eukaryota</taxon>
        <taxon>Metazoa</taxon>
        <taxon>Ecdysozoa</taxon>
        <taxon>Arthropoda</taxon>
        <taxon>Hexapoda</taxon>
        <taxon>Insecta</taxon>
        <taxon>Pterygota</taxon>
        <taxon>Neoptera</taxon>
        <taxon>Paraneoptera</taxon>
        <taxon>Thysanoptera</taxon>
        <taxon>Terebrantia</taxon>
        <taxon>Thripoidea</taxon>
        <taxon>Thripidae</taxon>
        <taxon>Frankliniella</taxon>
    </lineage>
</organism>
<accession>A0A9C6WZU3</accession>
<evidence type="ECO:0000313" key="1">
    <source>
        <dbReference type="Proteomes" id="UP000504606"/>
    </source>
</evidence>
<dbReference type="AlphaFoldDB" id="A0A9C6WZU3"/>